<evidence type="ECO:0000313" key="5">
    <source>
        <dbReference type="RefSeq" id="XP_056842474.1"/>
    </source>
</evidence>
<evidence type="ECO:0000313" key="7">
    <source>
        <dbReference type="RefSeq" id="XP_056842476.1"/>
    </source>
</evidence>
<dbReference type="SMART" id="SM00061">
    <property type="entry name" value="MATH"/>
    <property type="match status" value="1"/>
</dbReference>
<proteinExistence type="predicted"/>
<dbReference type="RefSeq" id="XP_056842476.1">
    <property type="nucleotide sequence ID" value="XM_056986496.1"/>
</dbReference>
<sequence length="430" mass="49196">MGMELNKALSWEIGNLSERTAVMKSDSFSSGDCNWFLCVYARDHLSMYLKVLDTHKLRPGWKRRVSFCFVLLNQSGKELFRSPDESRRRLFCAETPSWGLPWTFPLTKLQEKEFLEENKLTIEVYMKVFEVVHEGKSTENDVLDYNGFHIFASQANPVRDIFGHHPDFALDVIPKNQAVRTAYMNLLLGLVETLRKSPQSLSVAELRNAQSELTELTEAGFKLDWLNSKIEKLSLERKKVLSDWPRVKQLEEHVKNVELNLSDLKVELDKEKIRSIISSQASPVGDISLHHPDFAVDVIPKNQGVKTSHMNLLLGLLRTLEKSPQSFSVTELNNAQSELTELKEAGFSLDWLNSWLEEVSLERKKTMSGGSRVQLLEGRIKNMELTLSDLKVELDTERIKSAAKVSSFGLVNSFTKRFFLSCLSFSEYKN</sequence>
<dbReference type="KEGG" id="rsz:108858468"/>
<keyword evidence="4" id="KW-1185">Reference proteome</keyword>
<reference evidence="5 6" key="2">
    <citation type="submission" date="2025-04" db="UniProtKB">
        <authorList>
            <consortium name="RefSeq"/>
        </authorList>
    </citation>
    <scope>IDENTIFICATION</scope>
    <source>
        <tissue evidence="5 6">Leaf</tissue>
    </source>
</reference>
<dbReference type="GeneID" id="108858468"/>
<dbReference type="CDD" id="cd00121">
    <property type="entry name" value="MATH"/>
    <property type="match status" value="1"/>
</dbReference>
<evidence type="ECO:0000313" key="6">
    <source>
        <dbReference type="RefSeq" id="XP_056842475.1"/>
    </source>
</evidence>
<gene>
    <name evidence="5 6 7" type="primary">LOC108858468</name>
</gene>
<feature type="domain" description="MATH" evidence="3">
    <location>
        <begin position="6"/>
        <end position="126"/>
    </location>
</feature>
<dbReference type="PANTHER" id="PTHR46236:SF15">
    <property type="entry name" value="MATH DOMAIN-CONTAINING PROTEIN"/>
    <property type="match status" value="1"/>
</dbReference>
<name>A0A9W3BT44_RAPSA</name>
<reference evidence="4" key="1">
    <citation type="journal article" date="2019" name="Database">
        <title>The radish genome database (RadishGD): an integrated information resource for radish genomics.</title>
        <authorList>
            <person name="Yu H.J."/>
            <person name="Baek S."/>
            <person name="Lee Y.J."/>
            <person name="Cho A."/>
            <person name="Mun J.H."/>
        </authorList>
    </citation>
    <scope>NUCLEOTIDE SEQUENCE [LARGE SCALE GENOMIC DNA]</scope>
    <source>
        <strain evidence="4">cv. WK10039</strain>
    </source>
</reference>
<dbReference type="InterPro" id="IPR050804">
    <property type="entry name" value="MCC"/>
</dbReference>
<dbReference type="SUPFAM" id="SSF49599">
    <property type="entry name" value="TRAF domain-like"/>
    <property type="match status" value="1"/>
</dbReference>
<organism evidence="4 6">
    <name type="scientific">Raphanus sativus</name>
    <name type="common">Radish</name>
    <name type="synonym">Raphanus raphanistrum var. sativus</name>
    <dbReference type="NCBI Taxonomy" id="3726"/>
    <lineage>
        <taxon>Eukaryota</taxon>
        <taxon>Viridiplantae</taxon>
        <taxon>Streptophyta</taxon>
        <taxon>Embryophyta</taxon>
        <taxon>Tracheophyta</taxon>
        <taxon>Spermatophyta</taxon>
        <taxon>Magnoliopsida</taxon>
        <taxon>eudicotyledons</taxon>
        <taxon>Gunneridae</taxon>
        <taxon>Pentapetalae</taxon>
        <taxon>rosids</taxon>
        <taxon>malvids</taxon>
        <taxon>Brassicales</taxon>
        <taxon>Brassicaceae</taxon>
        <taxon>Brassiceae</taxon>
        <taxon>Raphanus</taxon>
    </lineage>
</organism>
<keyword evidence="1 2" id="KW-0175">Coiled coil</keyword>
<dbReference type="InterPro" id="IPR008974">
    <property type="entry name" value="TRAF-like"/>
</dbReference>
<evidence type="ECO:0000313" key="4">
    <source>
        <dbReference type="Proteomes" id="UP000504610"/>
    </source>
</evidence>
<dbReference type="Pfam" id="PF22486">
    <property type="entry name" value="MATH_2"/>
    <property type="match status" value="1"/>
</dbReference>
<protein>
    <submittedName>
        <fullName evidence="5 6">MATH domain and coiled-coil domain-containing protein At2g42460-like</fullName>
    </submittedName>
</protein>
<dbReference type="Proteomes" id="UP000504610">
    <property type="component" value="Chromosome 5"/>
</dbReference>
<dbReference type="PANTHER" id="PTHR46236">
    <property type="entry name" value="TRAF-LIKE SUPERFAMILY PROTEIN"/>
    <property type="match status" value="1"/>
</dbReference>
<feature type="coiled-coil region" evidence="2">
    <location>
        <begin position="373"/>
        <end position="400"/>
    </location>
</feature>
<feature type="coiled-coil region" evidence="2">
    <location>
        <begin position="247"/>
        <end position="274"/>
    </location>
</feature>
<dbReference type="RefSeq" id="XP_056842475.1">
    <property type="nucleotide sequence ID" value="XM_056986495.1"/>
</dbReference>
<dbReference type="OrthoDB" id="1050185at2759"/>
<evidence type="ECO:0000256" key="1">
    <source>
        <dbReference type="ARBA" id="ARBA00023054"/>
    </source>
</evidence>
<dbReference type="RefSeq" id="XP_056842474.1">
    <property type="nucleotide sequence ID" value="XM_056986494.1"/>
</dbReference>
<dbReference type="Gene3D" id="2.60.210.10">
    <property type="entry name" value="Apoptosis, Tumor Necrosis Factor Receptor Associated Protein 2, Chain A"/>
    <property type="match status" value="1"/>
</dbReference>
<accession>A0A9W3BT44</accession>
<dbReference type="PROSITE" id="PS50144">
    <property type="entry name" value="MATH"/>
    <property type="match status" value="1"/>
</dbReference>
<dbReference type="InterPro" id="IPR002083">
    <property type="entry name" value="MATH/TRAF_dom"/>
</dbReference>
<evidence type="ECO:0000259" key="3">
    <source>
        <dbReference type="PROSITE" id="PS50144"/>
    </source>
</evidence>
<evidence type="ECO:0000256" key="2">
    <source>
        <dbReference type="SAM" id="Coils"/>
    </source>
</evidence>
<dbReference type="AlphaFoldDB" id="A0A9W3BT44"/>